<dbReference type="AlphaFoldDB" id="A0AAV4PD78"/>
<comment type="caution">
    <text evidence="1">The sequence shown here is derived from an EMBL/GenBank/DDBJ whole genome shotgun (WGS) entry which is preliminary data.</text>
</comment>
<keyword evidence="2" id="KW-1185">Reference proteome</keyword>
<accession>A0AAV4PD78</accession>
<dbReference type="EMBL" id="BPLQ01002531">
    <property type="protein sequence ID" value="GIX93671.1"/>
    <property type="molecule type" value="Genomic_DNA"/>
</dbReference>
<evidence type="ECO:0000313" key="2">
    <source>
        <dbReference type="Proteomes" id="UP001054837"/>
    </source>
</evidence>
<evidence type="ECO:0000313" key="1">
    <source>
        <dbReference type="EMBL" id="GIX93671.1"/>
    </source>
</evidence>
<sequence>MIERWGRDSTPGCVRKHTHTISERAILKRVSGLLPNDRDRWRKLSEGDGGVAADGAASIPVVQVERNRLLKGSTEGISFDKIVEQKENV</sequence>
<dbReference type="Proteomes" id="UP001054837">
    <property type="component" value="Unassembled WGS sequence"/>
</dbReference>
<name>A0AAV4PD78_9ARAC</name>
<gene>
    <name evidence="1" type="ORF">CDAR_77731</name>
</gene>
<proteinExistence type="predicted"/>
<reference evidence="1 2" key="1">
    <citation type="submission" date="2021-06" db="EMBL/GenBank/DDBJ databases">
        <title>Caerostris darwini draft genome.</title>
        <authorList>
            <person name="Kono N."/>
            <person name="Arakawa K."/>
        </authorList>
    </citation>
    <scope>NUCLEOTIDE SEQUENCE [LARGE SCALE GENOMIC DNA]</scope>
</reference>
<protein>
    <submittedName>
        <fullName evidence="1">Uncharacterized protein</fullName>
    </submittedName>
</protein>
<organism evidence="1 2">
    <name type="scientific">Caerostris darwini</name>
    <dbReference type="NCBI Taxonomy" id="1538125"/>
    <lineage>
        <taxon>Eukaryota</taxon>
        <taxon>Metazoa</taxon>
        <taxon>Ecdysozoa</taxon>
        <taxon>Arthropoda</taxon>
        <taxon>Chelicerata</taxon>
        <taxon>Arachnida</taxon>
        <taxon>Araneae</taxon>
        <taxon>Araneomorphae</taxon>
        <taxon>Entelegynae</taxon>
        <taxon>Araneoidea</taxon>
        <taxon>Araneidae</taxon>
        <taxon>Caerostris</taxon>
    </lineage>
</organism>